<name>A0A2W5WTY4_9MICO</name>
<dbReference type="GO" id="GO:0016758">
    <property type="term" value="F:hexosyltransferase activity"/>
    <property type="evidence" value="ECO:0007669"/>
    <property type="project" value="TreeGrafter"/>
</dbReference>
<keyword evidence="2" id="KW-0328">Glycosyltransferase</keyword>
<dbReference type="PANTHER" id="PTHR45947">
    <property type="entry name" value="SULFOQUINOVOSYL TRANSFERASE SQD2"/>
    <property type="match status" value="1"/>
</dbReference>
<dbReference type="Proteomes" id="UP000248783">
    <property type="component" value="Unassembled WGS sequence"/>
</dbReference>
<dbReference type="RefSeq" id="WP_111249293.1">
    <property type="nucleotide sequence ID" value="NZ_QKWH01000001.1"/>
</dbReference>
<evidence type="ECO:0000313" key="6">
    <source>
        <dbReference type="Proteomes" id="UP000248783"/>
    </source>
</evidence>
<dbReference type="Pfam" id="PF13692">
    <property type="entry name" value="Glyco_trans_1_4"/>
    <property type="match status" value="1"/>
</dbReference>
<dbReference type="Pfam" id="PF13439">
    <property type="entry name" value="Glyco_transf_4"/>
    <property type="match status" value="1"/>
</dbReference>
<evidence type="ECO:0000256" key="2">
    <source>
        <dbReference type="ARBA" id="ARBA00022676"/>
    </source>
</evidence>
<dbReference type="SUPFAM" id="SSF53756">
    <property type="entry name" value="UDP-Glycosyltransferase/glycogen phosphorylase"/>
    <property type="match status" value="1"/>
</dbReference>
<dbReference type="PANTHER" id="PTHR45947:SF3">
    <property type="entry name" value="SULFOQUINOVOSYL TRANSFERASE SQD2"/>
    <property type="match status" value="1"/>
</dbReference>
<proteinExistence type="predicted"/>
<dbReference type="GO" id="GO:1901137">
    <property type="term" value="P:carbohydrate derivative biosynthetic process"/>
    <property type="evidence" value="ECO:0007669"/>
    <property type="project" value="UniProtKB-ARBA"/>
</dbReference>
<organism evidence="5 6">
    <name type="scientific">Xylanimonas oleitrophica</name>
    <dbReference type="NCBI Taxonomy" id="2607479"/>
    <lineage>
        <taxon>Bacteria</taxon>
        <taxon>Bacillati</taxon>
        <taxon>Actinomycetota</taxon>
        <taxon>Actinomycetes</taxon>
        <taxon>Micrococcales</taxon>
        <taxon>Promicromonosporaceae</taxon>
        <taxon>Xylanimonas</taxon>
    </lineage>
</organism>
<protein>
    <recommendedName>
        <fullName evidence="1">D-inositol 3-phosphate glycosyltransferase</fullName>
    </recommendedName>
</protein>
<accession>A0A2W5WTY4</accession>
<evidence type="ECO:0000256" key="1">
    <source>
        <dbReference type="ARBA" id="ARBA00021292"/>
    </source>
</evidence>
<sequence length="380" mass="40929">MRVLHLSDSYLPLLGGIETQVAHLARRQVAAGHQVDVVTTTPSEPGARGCTTAVQDDGVRVHRIAARVPGGFPVHPRSTHHLLALVERLAAAGERPDVVHVHMGMLAPTAQAALRPLTRRGLPTVLTVHSVWGRWWRAFAALDRVTRWSRWPVAYTAVSHLAAGFVERAAHGTPVTVLRNGVDLAWRAERVPPGERPTQALHVVAANRFAPRKRVLPMLEALRSAAGRLPAGALRATVAGEGPELDAARRYVAQHRLDWVELPGRLSPEALHDLYARADVYLAPGVQDAFSVAVQEAWAAGLAVVSRSQSGAAELLEDGVSGLLAADDDAFADAVVRLATDRALLERVVEHNRSAAPPTAWPQVLADTDAAYRRAAELAR</sequence>
<dbReference type="AlphaFoldDB" id="A0A2W5WTY4"/>
<dbReference type="InterPro" id="IPR028098">
    <property type="entry name" value="Glyco_trans_4-like_N"/>
</dbReference>
<comment type="caution">
    <text evidence="5">The sequence shown here is derived from an EMBL/GenBank/DDBJ whole genome shotgun (WGS) entry which is preliminary data.</text>
</comment>
<evidence type="ECO:0000259" key="4">
    <source>
        <dbReference type="Pfam" id="PF13439"/>
    </source>
</evidence>
<dbReference type="Gene3D" id="3.40.50.2000">
    <property type="entry name" value="Glycogen Phosphorylase B"/>
    <property type="match status" value="2"/>
</dbReference>
<dbReference type="CDD" id="cd03801">
    <property type="entry name" value="GT4_PimA-like"/>
    <property type="match status" value="1"/>
</dbReference>
<dbReference type="InterPro" id="IPR050194">
    <property type="entry name" value="Glycosyltransferase_grp1"/>
</dbReference>
<keyword evidence="6" id="KW-1185">Reference proteome</keyword>
<keyword evidence="3 5" id="KW-0808">Transferase</keyword>
<reference evidence="5 6" key="1">
    <citation type="submission" date="2018-06" db="EMBL/GenBank/DDBJ databases">
        <title>Whole genome sequencing of a novel hydrocarbon degrading bacterial strain, PW21 isolated from oil contaminated produced water sample.</title>
        <authorList>
            <person name="Nagkirti P."/>
            <person name="Shaikh A."/>
            <person name="Gowdaman V."/>
            <person name="Engineer A.E."/>
            <person name="Dagar S."/>
            <person name="Dhakephalkar P.K."/>
        </authorList>
    </citation>
    <scope>NUCLEOTIDE SEQUENCE [LARGE SCALE GENOMIC DNA]</scope>
    <source>
        <strain evidence="5 6">PW21</strain>
    </source>
</reference>
<dbReference type="EMBL" id="QKWH01000001">
    <property type="protein sequence ID" value="PZR54929.1"/>
    <property type="molecule type" value="Genomic_DNA"/>
</dbReference>
<evidence type="ECO:0000256" key="3">
    <source>
        <dbReference type="ARBA" id="ARBA00022679"/>
    </source>
</evidence>
<evidence type="ECO:0000313" key="5">
    <source>
        <dbReference type="EMBL" id="PZR54929.1"/>
    </source>
</evidence>
<feature type="domain" description="Glycosyltransferase subfamily 4-like N-terminal" evidence="4">
    <location>
        <begin position="15"/>
        <end position="185"/>
    </location>
</feature>
<gene>
    <name evidence="5" type="ORF">DNL40_00570</name>
</gene>